<sequence length="105" mass="11215">MDIQPTASRDPRPARIVATLMSLALGALGAMTLMTQHFAGHNSRRPGPAVVLDGTPAMWMGGLYFALAALPLAIWWRTPRAASTWAAACMLALVGCLLMAIRAQR</sequence>
<keyword evidence="3" id="KW-1185">Reference proteome</keyword>
<organism evidence="2 3">
    <name type="scientific">Cognatilysobacter lacus</name>
    <dbReference type="NCBI Taxonomy" id="1643323"/>
    <lineage>
        <taxon>Bacteria</taxon>
        <taxon>Pseudomonadati</taxon>
        <taxon>Pseudomonadota</taxon>
        <taxon>Gammaproteobacteria</taxon>
        <taxon>Lysobacterales</taxon>
        <taxon>Lysobacteraceae</taxon>
        <taxon>Cognatilysobacter</taxon>
    </lineage>
</organism>
<keyword evidence="1" id="KW-1133">Transmembrane helix</keyword>
<gene>
    <name evidence="2" type="ORF">FW784_09615</name>
</gene>
<evidence type="ECO:0000256" key="1">
    <source>
        <dbReference type="SAM" id="Phobius"/>
    </source>
</evidence>
<feature type="transmembrane region" description="Helical" evidence="1">
    <location>
        <begin position="16"/>
        <end position="35"/>
    </location>
</feature>
<dbReference type="RefSeq" id="WP_149353131.1">
    <property type="nucleotide sequence ID" value="NZ_VTRV01000101.1"/>
</dbReference>
<feature type="transmembrane region" description="Helical" evidence="1">
    <location>
        <begin position="82"/>
        <end position="101"/>
    </location>
</feature>
<proteinExistence type="predicted"/>
<dbReference type="AlphaFoldDB" id="A0A5D8Z1H6"/>
<comment type="caution">
    <text evidence="2">The sequence shown here is derived from an EMBL/GenBank/DDBJ whole genome shotgun (WGS) entry which is preliminary data.</text>
</comment>
<keyword evidence="1" id="KW-0812">Transmembrane</keyword>
<evidence type="ECO:0000313" key="3">
    <source>
        <dbReference type="Proteomes" id="UP000323164"/>
    </source>
</evidence>
<dbReference type="EMBL" id="VTRV01000101">
    <property type="protein sequence ID" value="TZF88601.1"/>
    <property type="molecule type" value="Genomic_DNA"/>
</dbReference>
<keyword evidence="1" id="KW-0472">Membrane</keyword>
<feature type="transmembrane region" description="Helical" evidence="1">
    <location>
        <begin position="56"/>
        <end position="76"/>
    </location>
</feature>
<accession>A0A5D8Z1H6</accession>
<name>A0A5D8Z1H6_9GAMM</name>
<reference evidence="2 3" key="1">
    <citation type="submission" date="2019-08" db="EMBL/GenBank/DDBJ databases">
        <title>Draft genome sequence of Lysobacter sp. UKS-15.</title>
        <authorList>
            <person name="Im W.-T."/>
        </authorList>
    </citation>
    <scope>NUCLEOTIDE SEQUENCE [LARGE SCALE GENOMIC DNA]</scope>
    <source>
        <strain evidence="2 3">UKS-15</strain>
    </source>
</reference>
<evidence type="ECO:0000313" key="2">
    <source>
        <dbReference type="EMBL" id="TZF88601.1"/>
    </source>
</evidence>
<dbReference type="Proteomes" id="UP000323164">
    <property type="component" value="Unassembled WGS sequence"/>
</dbReference>
<protein>
    <submittedName>
        <fullName evidence="2">Uncharacterized protein</fullName>
    </submittedName>
</protein>